<keyword evidence="1" id="KW-0472">Membrane</keyword>
<gene>
    <name evidence="2" type="ORF">GCM10007094_14490</name>
</gene>
<keyword evidence="1" id="KW-0812">Transmembrane</keyword>
<evidence type="ECO:0000256" key="1">
    <source>
        <dbReference type="SAM" id="Phobius"/>
    </source>
</evidence>
<proteinExistence type="predicted"/>
<dbReference type="Proteomes" id="UP000637980">
    <property type="component" value="Unassembled WGS sequence"/>
</dbReference>
<evidence type="ECO:0000313" key="2">
    <source>
        <dbReference type="EMBL" id="GHB27263.1"/>
    </source>
</evidence>
<dbReference type="EMBL" id="BMXE01000002">
    <property type="protein sequence ID" value="GHB27263.1"/>
    <property type="molecule type" value="Genomic_DNA"/>
</dbReference>
<feature type="transmembrane region" description="Helical" evidence="1">
    <location>
        <begin position="97"/>
        <end position="117"/>
    </location>
</feature>
<name>A0ABQ3E776_9HYPH</name>
<protein>
    <submittedName>
        <fullName evidence="2">Uncharacterized protein</fullName>
    </submittedName>
</protein>
<keyword evidence="3" id="KW-1185">Reference proteome</keyword>
<feature type="transmembrane region" description="Helical" evidence="1">
    <location>
        <begin position="61"/>
        <end position="77"/>
    </location>
</feature>
<organism evidence="2 3">
    <name type="scientific">Pseudovibrio japonicus</name>
    <dbReference type="NCBI Taxonomy" id="366534"/>
    <lineage>
        <taxon>Bacteria</taxon>
        <taxon>Pseudomonadati</taxon>
        <taxon>Pseudomonadota</taxon>
        <taxon>Alphaproteobacteria</taxon>
        <taxon>Hyphomicrobiales</taxon>
        <taxon>Stappiaceae</taxon>
        <taxon>Pseudovibrio</taxon>
    </lineage>
</organism>
<comment type="caution">
    <text evidence="2">The sequence shown here is derived from an EMBL/GenBank/DDBJ whole genome shotgun (WGS) entry which is preliminary data.</text>
</comment>
<accession>A0ABQ3E776</accession>
<dbReference type="RefSeq" id="WP_189436089.1">
    <property type="nucleotide sequence ID" value="NZ_BMXE01000002.1"/>
</dbReference>
<evidence type="ECO:0000313" key="3">
    <source>
        <dbReference type="Proteomes" id="UP000637980"/>
    </source>
</evidence>
<sequence length="204" mass="22609">MILLLVLFALGGMFSINPAPHLFTELGPFELAQTLFMIASLFVWGKLAISKKQQNAQDDGINYSIAAFFALLSFVVVGRETSFLKTYGAGKNLENGLLVFTVVLALVVLSVLGVRWARNLGRTWQEFRAFISTPNFLWAIASLGFILLGDLFEKEFLPIQSNLVWEETFELMGYLAIFTAALVPERTADAPRAVEQDVPALQNS</sequence>
<reference evidence="3" key="1">
    <citation type="journal article" date="2019" name="Int. J. Syst. Evol. Microbiol.">
        <title>The Global Catalogue of Microorganisms (GCM) 10K type strain sequencing project: providing services to taxonomists for standard genome sequencing and annotation.</title>
        <authorList>
            <consortium name="The Broad Institute Genomics Platform"/>
            <consortium name="The Broad Institute Genome Sequencing Center for Infectious Disease"/>
            <person name="Wu L."/>
            <person name="Ma J."/>
        </authorList>
    </citation>
    <scope>NUCLEOTIDE SEQUENCE [LARGE SCALE GENOMIC DNA]</scope>
    <source>
        <strain evidence="3">KCTC 12861</strain>
    </source>
</reference>
<feature type="transmembrane region" description="Helical" evidence="1">
    <location>
        <begin position="31"/>
        <end position="49"/>
    </location>
</feature>
<feature type="transmembrane region" description="Helical" evidence="1">
    <location>
        <begin position="129"/>
        <end position="148"/>
    </location>
</feature>
<keyword evidence="1" id="KW-1133">Transmembrane helix</keyword>